<accession>A0ABM8G2Q5</accession>
<keyword evidence="3" id="KW-0804">Transcription</keyword>
<dbReference type="InterPro" id="IPR000843">
    <property type="entry name" value="HTH_LacI"/>
</dbReference>
<organism evidence="6 7">
    <name type="scientific">Paraoerskovia sediminicola</name>
    <dbReference type="NCBI Taxonomy" id="1138587"/>
    <lineage>
        <taxon>Bacteria</taxon>
        <taxon>Bacillati</taxon>
        <taxon>Actinomycetota</taxon>
        <taxon>Actinomycetes</taxon>
        <taxon>Micrococcales</taxon>
        <taxon>Cellulomonadaceae</taxon>
        <taxon>Paraoerskovia</taxon>
    </lineage>
</organism>
<feature type="region of interest" description="Disordered" evidence="4">
    <location>
        <begin position="1"/>
        <end position="27"/>
    </location>
</feature>
<feature type="domain" description="HTH lacI-type" evidence="5">
    <location>
        <begin position="28"/>
        <end position="82"/>
    </location>
</feature>
<keyword evidence="2" id="KW-0238">DNA-binding</keyword>
<dbReference type="CDD" id="cd01392">
    <property type="entry name" value="HTH_LacI"/>
    <property type="match status" value="1"/>
</dbReference>
<protein>
    <submittedName>
        <fullName evidence="6">LacI family transcriptional regulator</fullName>
    </submittedName>
</protein>
<evidence type="ECO:0000259" key="5">
    <source>
        <dbReference type="PROSITE" id="PS50932"/>
    </source>
</evidence>
<dbReference type="Gene3D" id="3.40.50.2300">
    <property type="match status" value="2"/>
</dbReference>
<reference evidence="7" key="1">
    <citation type="journal article" date="2019" name="Int. J. Syst. Evol. Microbiol.">
        <title>The Global Catalogue of Microorganisms (GCM) 10K type strain sequencing project: providing services to taxonomists for standard genome sequencing and annotation.</title>
        <authorList>
            <consortium name="The Broad Institute Genomics Platform"/>
            <consortium name="The Broad Institute Genome Sequencing Center for Infectious Disease"/>
            <person name="Wu L."/>
            <person name="Ma J."/>
        </authorList>
    </citation>
    <scope>NUCLEOTIDE SEQUENCE [LARGE SCALE GENOMIC DNA]</scope>
    <source>
        <strain evidence="7">NBRC 108565</strain>
    </source>
</reference>
<evidence type="ECO:0000256" key="2">
    <source>
        <dbReference type="ARBA" id="ARBA00023125"/>
    </source>
</evidence>
<dbReference type="Pfam" id="PF13377">
    <property type="entry name" value="Peripla_BP_3"/>
    <property type="match status" value="1"/>
</dbReference>
<dbReference type="SUPFAM" id="SSF53822">
    <property type="entry name" value="Periplasmic binding protein-like I"/>
    <property type="match status" value="1"/>
</dbReference>
<gene>
    <name evidence="6" type="ORF">GCM10025865_16280</name>
</gene>
<keyword evidence="1" id="KW-0805">Transcription regulation</keyword>
<dbReference type="InterPro" id="IPR046335">
    <property type="entry name" value="LacI/GalR-like_sensor"/>
</dbReference>
<dbReference type="Proteomes" id="UP001321475">
    <property type="component" value="Chromosome"/>
</dbReference>
<dbReference type="PANTHER" id="PTHR30146">
    <property type="entry name" value="LACI-RELATED TRANSCRIPTIONAL REPRESSOR"/>
    <property type="match status" value="1"/>
</dbReference>
<keyword evidence="7" id="KW-1185">Reference proteome</keyword>
<evidence type="ECO:0000256" key="1">
    <source>
        <dbReference type="ARBA" id="ARBA00023015"/>
    </source>
</evidence>
<dbReference type="PROSITE" id="PS50932">
    <property type="entry name" value="HTH_LACI_2"/>
    <property type="match status" value="1"/>
</dbReference>
<dbReference type="Gene3D" id="1.10.260.40">
    <property type="entry name" value="lambda repressor-like DNA-binding domains"/>
    <property type="match status" value="1"/>
</dbReference>
<dbReference type="SMART" id="SM00354">
    <property type="entry name" value="HTH_LACI"/>
    <property type="match status" value="1"/>
</dbReference>
<dbReference type="InterPro" id="IPR028082">
    <property type="entry name" value="Peripla_BP_I"/>
</dbReference>
<dbReference type="EMBL" id="AP027729">
    <property type="protein sequence ID" value="BDZ42329.1"/>
    <property type="molecule type" value="Genomic_DNA"/>
</dbReference>
<dbReference type="SUPFAM" id="SSF47413">
    <property type="entry name" value="lambda repressor-like DNA-binding domains"/>
    <property type="match status" value="1"/>
</dbReference>
<dbReference type="Pfam" id="PF00356">
    <property type="entry name" value="LacI"/>
    <property type="match status" value="1"/>
</dbReference>
<evidence type="ECO:0000313" key="7">
    <source>
        <dbReference type="Proteomes" id="UP001321475"/>
    </source>
</evidence>
<evidence type="ECO:0000256" key="3">
    <source>
        <dbReference type="ARBA" id="ARBA00023163"/>
    </source>
</evidence>
<proteinExistence type="predicted"/>
<dbReference type="PANTHER" id="PTHR30146:SF109">
    <property type="entry name" value="HTH-TYPE TRANSCRIPTIONAL REGULATOR GALS"/>
    <property type="match status" value="1"/>
</dbReference>
<sequence length="352" mass="37231">MAHVTTPPTRPEEDAAAATSEPAPPSPPTIYDVAKAAGVATSTVSRAFSRPGRVNAETAARVRRIAEEIGYRTNPMARALHTGRTSLLALVVADVTNPFFFEIIRGAEAAAAEKGYTMLVADVQESAESERLALDRTLPLVEGLVLATSRMSDSSIRVAAKQRPTVVLNRVMTDVTSVVTDNRRGTRAAVEHLVGLGHRSITYVAGPEASWVDGVRWRTLHEAGQELGLRVRRTAPQAPTLDGGRSAAQAVLATPSTAVVAYNDLLAIGLCQELAARGTDVPGDRSVVGFDDIFGADFCSPPLTTVAAPLRATGAHAVGLLLEQVGTRRPVVHRPALLPARLVVRRSTGPAR</sequence>
<name>A0ABM8G2Q5_9CELL</name>
<evidence type="ECO:0000256" key="4">
    <source>
        <dbReference type="SAM" id="MobiDB-lite"/>
    </source>
</evidence>
<evidence type="ECO:0000313" key="6">
    <source>
        <dbReference type="EMBL" id="BDZ42329.1"/>
    </source>
</evidence>
<dbReference type="InterPro" id="IPR010982">
    <property type="entry name" value="Lambda_DNA-bd_dom_sf"/>
</dbReference>
<dbReference type="CDD" id="cd06267">
    <property type="entry name" value="PBP1_LacI_sugar_binding-like"/>
    <property type="match status" value="1"/>
</dbReference>